<evidence type="ECO:0000256" key="5">
    <source>
        <dbReference type="ARBA" id="ARBA00023242"/>
    </source>
</evidence>
<feature type="domain" description="PHD-type" evidence="8">
    <location>
        <begin position="572"/>
        <end position="617"/>
    </location>
</feature>
<keyword evidence="3 6" id="KW-0863">Zinc-finger</keyword>
<dbReference type="Pfam" id="PF23011">
    <property type="entry name" value="PHD-1st_NSD"/>
    <property type="match status" value="1"/>
</dbReference>
<dbReference type="SMART" id="SM00249">
    <property type="entry name" value="PHD"/>
    <property type="match status" value="2"/>
</dbReference>
<feature type="region of interest" description="Disordered" evidence="7">
    <location>
        <begin position="385"/>
        <end position="433"/>
    </location>
</feature>
<evidence type="ECO:0000259" key="8">
    <source>
        <dbReference type="PROSITE" id="PS50016"/>
    </source>
</evidence>
<reference evidence="9" key="1">
    <citation type="submission" date="2015-10" db="EMBL/GenBank/DDBJ databases">
        <authorList>
            <person name="Martinez-Garcia P.J."/>
            <person name="Crepeau M.W."/>
            <person name="Puiu D."/>
            <person name="Gonzalez-Ibeas D."/>
            <person name="Whalen J."/>
            <person name="Stevens K."/>
            <person name="Paul R."/>
            <person name="Butterfield T."/>
            <person name="Britton M."/>
            <person name="Reagan R."/>
            <person name="Chakraborty S."/>
            <person name="Walawage S.L."/>
            <person name="Vasquez-Gross H.A."/>
            <person name="Cardeno C."/>
            <person name="Famula R."/>
            <person name="Pratt K."/>
            <person name="Kuruganti S."/>
            <person name="Aradhya M.K."/>
            <person name="Leslie C.A."/>
            <person name="Dandekar A.M."/>
            <person name="Salzberg S.L."/>
            <person name="Wegrzyn J.L."/>
            <person name="Langley C.H."/>
            <person name="Neale D.B."/>
        </authorList>
    </citation>
    <scope>NUCLEOTIDE SEQUENCE</scope>
    <source>
        <tissue evidence="9">Leaves</tissue>
    </source>
</reference>
<keyword evidence="5" id="KW-0539">Nucleus</keyword>
<accession>A0A834D2D3</accession>
<dbReference type="Gramene" id="Jr04_22460_p1">
    <property type="protein sequence ID" value="cds.Jr04_22460_p1"/>
    <property type="gene ID" value="Jr04_22460"/>
</dbReference>
<dbReference type="Pfam" id="PF16135">
    <property type="entry name" value="TDBD"/>
    <property type="match status" value="2"/>
</dbReference>
<evidence type="ECO:0000256" key="3">
    <source>
        <dbReference type="ARBA" id="ARBA00022771"/>
    </source>
</evidence>
<proteinExistence type="predicted"/>
<evidence type="ECO:0000313" key="9">
    <source>
        <dbReference type="EMBL" id="KAF5473645.1"/>
    </source>
</evidence>
<comment type="subcellular location">
    <subcellularLocation>
        <location evidence="1">Nucleus</location>
    </subcellularLocation>
</comment>
<comment type="caution">
    <text evidence="9">The sequence shown here is derived from an EMBL/GenBank/DDBJ whole genome shotgun (WGS) entry which is preliminary data.</text>
</comment>
<keyword evidence="2" id="KW-0479">Metal-binding</keyword>
<reference evidence="9" key="2">
    <citation type="submission" date="2020-03" db="EMBL/GenBank/DDBJ databases">
        <title>Walnut 2.0.</title>
        <authorList>
            <person name="Marrano A."/>
            <person name="Britton M."/>
            <person name="Zimin A.V."/>
            <person name="Zaini P.A."/>
            <person name="Workman R."/>
            <person name="Puiu D."/>
            <person name="Bianco L."/>
            <person name="Allen B.J."/>
            <person name="Troggio M."/>
            <person name="Leslie C.A."/>
            <person name="Timp W."/>
            <person name="Dendekar A."/>
            <person name="Salzberg S.L."/>
            <person name="Neale D.B."/>
        </authorList>
    </citation>
    <scope>NUCLEOTIDE SEQUENCE</scope>
    <source>
        <tissue evidence="9">Leaves</tissue>
    </source>
</reference>
<evidence type="ECO:0000256" key="4">
    <source>
        <dbReference type="ARBA" id="ARBA00022833"/>
    </source>
</evidence>
<dbReference type="InterPro" id="IPR011011">
    <property type="entry name" value="Znf_FYVE_PHD"/>
</dbReference>
<name>A0A834D2D3_JUGRE</name>
<dbReference type="FunFam" id="3.30.40.10:FF:000494">
    <property type="entry name" value="Acyl-CoA N-acyltransferase with RING/FYVE/PHD-type zinc finger domain"/>
    <property type="match status" value="1"/>
</dbReference>
<dbReference type="GO" id="GO:0008270">
    <property type="term" value="F:zinc ion binding"/>
    <property type="evidence" value="ECO:0007669"/>
    <property type="project" value="UniProtKB-KW"/>
</dbReference>
<dbReference type="InterPro" id="IPR013083">
    <property type="entry name" value="Znf_RING/FYVE/PHD"/>
</dbReference>
<dbReference type="InterPro" id="IPR019786">
    <property type="entry name" value="Zinc_finger_PHD-type_CS"/>
</dbReference>
<evidence type="ECO:0000256" key="7">
    <source>
        <dbReference type="SAM" id="MobiDB-lite"/>
    </source>
</evidence>
<feature type="region of interest" description="Disordered" evidence="7">
    <location>
        <begin position="1"/>
        <end position="29"/>
    </location>
</feature>
<gene>
    <name evidence="9" type="ORF">F2P56_010244</name>
</gene>
<evidence type="ECO:0000256" key="1">
    <source>
        <dbReference type="ARBA" id="ARBA00004123"/>
    </source>
</evidence>
<keyword evidence="4" id="KW-0862">Zinc</keyword>
<evidence type="ECO:0000313" key="10">
    <source>
        <dbReference type="Proteomes" id="UP000619265"/>
    </source>
</evidence>
<dbReference type="Proteomes" id="UP000619265">
    <property type="component" value="Unassembled WGS sequence"/>
</dbReference>
<dbReference type="GO" id="GO:0005634">
    <property type="term" value="C:nucleus"/>
    <property type="evidence" value="ECO:0007669"/>
    <property type="project" value="UniProtKB-SubCell"/>
</dbReference>
<dbReference type="Pfam" id="PF23209">
    <property type="entry name" value="IDM1_C"/>
    <property type="match status" value="1"/>
</dbReference>
<dbReference type="InterPro" id="IPR032308">
    <property type="entry name" value="TDBD"/>
</dbReference>
<evidence type="ECO:0000256" key="2">
    <source>
        <dbReference type="ARBA" id="ARBA00022723"/>
    </source>
</evidence>
<dbReference type="SUPFAM" id="SSF57903">
    <property type="entry name" value="FYVE/PHD zinc finger"/>
    <property type="match status" value="2"/>
</dbReference>
<dbReference type="PROSITE" id="PS01359">
    <property type="entry name" value="ZF_PHD_1"/>
    <property type="match status" value="1"/>
</dbReference>
<dbReference type="PANTHER" id="PTHR47025:SF28">
    <property type="entry name" value="ACYL-COA N-ACYLTRANSFERASE WITH RING_FYVE_PHD-TYPE ZINC FINGER DOMAIN-CONTAINING PROTEIN"/>
    <property type="match status" value="1"/>
</dbReference>
<dbReference type="EMBL" id="LIHL02000004">
    <property type="protein sequence ID" value="KAF5473645.1"/>
    <property type="molecule type" value="Genomic_DNA"/>
</dbReference>
<dbReference type="InterPro" id="IPR019787">
    <property type="entry name" value="Znf_PHD-finger"/>
</dbReference>
<dbReference type="InterPro" id="IPR059153">
    <property type="entry name" value="NSD_PHD-1st"/>
</dbReference>
<dbReference type="AlphaFoldDB" id="A0A834D2D3"/>
<dbReference type="InterPro" id="IPR001965">
    <property type="entry name" value="Znf_PHD"/>
</dbReference>
<dbReference type="CDD" id="cd15539">
    <property type="entry name" value="PHD1_AIRE"/>
    <property type="match status" value="1"/>
</dbReference>
<feature type="compositionally biased region" description="Polar residues" evidence="7">
    <location>
        <begin position="422"/>
        <end position="433"/>
    </location>
</feature>
<dbReference type="Gene3D" id="3.30.40.10">
    <property type="entry name" value="Zinc/RING finger domain, C3HC4 (zinc finger)"/>
    <property type="match status" value="2"/>
</dbReference>
<organism evidence="9 10">
    <name type="scientific">Juglans regia</name>
    <name type="common">English walnut</name>
    <dbReference type="NCBI Taxonomy" id="51240"/>
    <lineage>
        <taxon>Eukaryota</taxon>
        <taxon>Viridiplantae</taxon>
        <taxon>Streptophyta</taxon>
        <taxon>Embryophyta</taxon>
        <taxon>Tracheophyta</taxon>
        <taxon>Spermatophyta</taxon>
        <taxon>Magnoliopsida</taxon>
        <taxon>eudicotyledons</taxon>
        <taxon>Gunneridae</taxon>
        <taxon>Pentapetalae</taxon>
        <taxon>rosids</taxon>
        <taxon>fabids</taxon>
        <taxon>Fagales</taxon>
        <taxon>Juglandaceae</taxon>
        <taxon>Juglans</taxon>
    </lineage>
</organism>
<dbReference type="InterPro" id="IPR056511">
    <property type="entry name" value="IDM1_C"/>
</dbReference>
<sequence>MKRVLESPPEPGDSLGGGTRAKTTQASSSYIQVSDTTNNVFKRFKGSVVNGLIVYTRERKSRFNWSTGLSENGHNKQLCSSDETAINVNASLEEGCNGKIVQIVLGDEPTCKGRELVLSQAKETGAEGITVAIAAESSEGKNDLPEEEVSLFTSSLVRPKVKPEPPESLVNASDAAQNEENLYLDRWATGGASSTLENKLELKTSKKIGLNKKPMTVRELFETGLLDGVTVVYVGCNKFQGSGLRGTIRDGGILCSCTSCNGCRVIPPSKFEIHASKTYKRAAQYICLENGKSLLDLLRACRASSLNTLESTIQNIIGSPPEEKYFTCKRCKGCFPKSCVARIGLLCNSCVDSQESHGTPNSEDVKILGTSTSLLISKSTRNASTYVSPQREGQWKASDSVSQQSKSQWKLKKKSPKRVPFSKNSKSASARFPAQNNRPWKITTKPSKSILISRSSKSASLSIPLQNKTKWKITTKDQRLHKLVFEEGGLPDGSEVAYYARGQKLLEGYKMGFGILCRCCNSEVSASQFEAHAGWASRRKPYAYIYTSNGVSLHELAISLSKGRKYSAKDNDNLCIICADGGNLLLCDGCPRAFHKECASLSSIPRGDWYCTYCQNMFQREKFVEHNENAVAAGRVSGVDPIEQITKRCIRIVKNIEADLSGCVLCRGYDFSKSGFGPRTILLCDQCEMEFHVGCLRDHKMAYLKELPEGEWFCSVDCTRINSTLQKLLVRGAEKLPDSLLDVIKRKQEEQGLDSINDMDVRWRLLSGKIASPETRFYLSEAVAIFHDCFAPIIDSISGQDLIPAMVYGRNIRGQEFGGMYCAILMVNSFVVSAGILRVFGREVAELPLVATSKGNHGKSVLVATYVI</sequence>
<dbReference type="PROSITE" id="PS50016">
    <property type="entry name" value="ZF_PHD_2"/>
    <property type="match status" value="1"/>
</dbReference>
<evidence type="ECO:0000256" key="6">
    <source>
        <dbReference type="PROSITE-ProRule" id="PRU00146"/>
    </source>
</evidence>
<protein>
    <recommendedName>
        <fullName evidence="8">PHD-type domain-containing protein</fullName>
    </recommendedName>
</protein>
<dbReference type="PANTHER" id="PTHR47025">
    <property type="entry name" value="AUTOIMMUNE REGULATOR"/>
    <property type="match status" value="1"/>
</dbReference>
<feature type="compositionally biased region" description="Low complexity" evidence="7">
    <location>
        <begin position="396"/>
        <end position="408"/>
    </location>
</feature>